<protein>
    <submittedName>
        <fullName evidence="1">Aryl-sulfate sulfotransferase</fullName>
    </submittedName>
</protein>
<dbReference type="PROSITE" id="PS51257">
    <property type="entry name" value="PROKAR_LIPOPROTEIN"/>
    <property type="match status" value="1"/>
</dbReference>
<evidence type="ECO:0000313" key="2">
    <source>
        <dbReference type="Proteomes" id="UP001241110"/>
    </source>
</evidence>
<dbReference type="EMBL" id="JASJOS010000008">
    <property type="protein sequence ID" value="MDJ1482653.1"/>
    <property type="molecule type" value="Genomic_DNA"/>
</dbReference>
<name>A0AAE3QSL1_9BACT</name>
<dbReference type="RefSeq" id="WP_313981946.1">
    <property type="nucleotide sequence ID" value="NZ_JASJOS010000008.1"/>
</dbReference>
<dbReference type="InterPro" id="IPR053143">
    <property type="entry name" value="Arylsulfate_ST"/>
</dbReference>
<proteinExistence type="predicted"/>
<gene>
    <name evidence="1" type="ORF">QNI16_19290</name>
</gene>
<dbReference type="GO" id="GO:0004062">
    <property type="term" value="F:aryl sulfotransferase activity"/>
    <property type="evidence" value="ECO:0007669"/>
    <property type="project" value="InterPro"/>
</dbReference>
<dbReference type="InterPro" id="IPR011047">
    <property type="entry name" value="Quinoprotein_ADH-like_sf"/>
</dbReference>
<comment type="caution">
    <text evidence="1">The sequence shown here is derived from an EMBL/GenBank/DDBJ whole genome shotgun (WGS) entry which is preliminary data.</text>
</comment>
<dbReference type="InterPro" id="IPR010262">
    <property type="entry name" value="Arylsulfotransferase_bact"/>
</dbReference>
<dbReference type="PANTHER" id="PTHR35340:SF5">
    <property type="entry name" value="ASST-DOMAIN-CONTAINING PROTEIN"/>
    <property type="match status" value="1"/>
</dbReference>
<dbReference type="Pfam" id="PF05935">
    <property type="entry name" value="Arylsulfotrans"/>
    <property type="match status" value="1"/>
</dbReference>
<dbReference type="SUPFAM" id="SSF50998">
    <property type="entry name" value="Quinoprotein alcohol dehydrogenase-like"/>
    <property type="match status" value="1"/>
</dbReference>
<accession>A0AAE3QSL1</accession>
<reference evidence="1" key="1">
    <citation type="submission" date="2023-05" db="EMBL/GenBank/DDBJ databases">
        <authorList>
            <person name="Zhang X."/>
        </authorList>
    </citation>
    <scope>NUCLEOTIDE SEQUENCE</scope>
    <source>
        <strain evidence="1">YF14B1</strain>
    </source>
</reference>
<evidence type="ECO:0000313" key="1">
    <source>
        <dbReference type="EMBL" id="MDJ1482653.1"/>
    </source>
</evidence>
<organism evidence="1 2">
    <name type="scientific">Xanthocytophaga flava</name>
    <dbReference type="NCBI Taxonomy" id="3048013"/>
    <lineage>
        <taxon>Bacteria</taxon>
        <taxon>Pseudomonadati</taxon>
        <taxon>Bacteroidota</taxon>
        <taxon>Cytophagia</taxon>
        <taxon>Cytophagales</taxon>
        <taxon>Rhodocytophagaceae</taxon>
        <taxon>Xanthocytophaga</taxon>
    </lineage>
</organism>
<dbReference type="AlphaFoldDB" id="A0AAE3QSL1"/>
<dbReference type="Proteomes" id="UP001241110">
    <property type="component" value="Unassembled WGS sequence"/>
</dbReference>
<sequence length="455" mass="50612">MRSVFAFSFHILLTFVLGITFTGCTRNDTDPASKLESTHVLTHENLPLSVLIKCSFTQSASARIKYWPATENEAGAMVSAISDSKKNHTFSVFELKEKTDYHYKVIHVSENGTETEVRQVQRFTSGTLPTWLTAYYTQDQNVLQENLPGYYLFAPASKPNGLFLVDKTGKIAWCWSPPSNTMVKTARFTPKGSLLILIDENSNPMADGNVLLETTLAGDTLSYFRMGEKGFDKSIHHDIQMDENGNIVAITNEMQNGFPGDGILVLNSQGQKIWEWSTFSELTQIDPATYAQPWGNSLVIDKDHNYIVSFRALSQIWKINATTGKVMWKLGKNGTVKMPEGSQFMFQHFAHRNASDDIMLFDNGAAARPHTRILSFTLNESTLQATTKINLTLPNDAYSVIMGSTGLLPDGNVLSASAMTGKLLKTDLTGTPVWTLKTASPIYRAEYIANPFGQW</sequence>
<dbReference type="PANTHER" id="PTHR35340">
    <property type="entry name" value="PQQ ENZYME REPEAT PROTEIN-RELATED"/>
    <property type="match status" value="1"/>
</dbReference>